<gene>
    <name evidence="2" type="ORF">HQ394_07040</name>
</gene>
<dbReference type="AlphaFoldDB" id="A0A7H1N0A9"/>
<reference evidence="2 3" key="1">
    <citation type="submission" date="2020-05" db="EMBL/GenBank/DDBJ databases">
        <title>Complete closed genome sequence of Defluviicoccus vanus.</title>
        <authorList>
            <person name="Bessarab I."/>
            <person name="Arumugam K."/>
            <person name="Maszenan A.M."/>
            <person name="Seviour R.J."/>
            <person name="Williams R.B."/>
        </authorList>
    </citation>
    <scope>NUCLEOTIDE SEQUENCE [LARGE SCALE GENOMIC DNA]</scope>
    <source>
        <strain evidence="2 3">Ben 114</strain>
    </source>
</reference>
<sequence length="71" mass="7354">MVLVDRPQHRLEAVPDTAGYALQADLSGGDRPETGINLGSGQDADQAKGAPPARTARNDCGRVAEPPTSIT</sequence>
<evidence type="ECO:0000313" key="3">
    <source>
        <dbReference type="Proteomes" id="UP000516369"/>
    </source>
</evidence>
<proteinExistence type="predicted"/>
<keyword evidence="3" id="KW-1185">Reference proteome</keyword>
<evidence type="ECO:0000256" key="1">
    <source>
        <dbReference type="SAM" id="MobiDB-lite"/>
    </source>
</evidence>
<dbReference type="EMBL" id="CP053923">
    <property type="protein sequence ID" value="QNT69145.1"/>
    <property type="molecule type" value="Genomic_DNA"/>
</dbReference>
<dbReference type="Proteomes" id="UP000516369">
    <property type="component" value="Chromosome"/>
</dbReference>
<name>A0A7H1N0A9_9PROT</name>
<accession>A0A7H1N0A9</accession>
<dbReference type="RefSeq" id="WP_190262657.1">
    <property type="nucleotide sequence ID" value="NZ_CP053923.1"/>
</dbReference>
<evidence type="ECO:0000313" key="2">
    <source>
        <dbReference type="EMBL" id="QNT69145.1"/>
    </source>
</evidence>
<organism evidence="2 3">
    <name type="scientific">Defluviicoccus vanus</name>
    <dbReference type="NCBI Taxonomy" id="111831"/>
    <lineage>
        <taxon>Bacteria</taxon>
        <taxon>Pseudomonadati</taxon>
        <taxon>Pseudomonadota</taxon>
        <taxon>Alphaproteobacteria</taxon>
        <taxon>Rhodospirillales</taxon>
        <taxon>Rhodospirillaceae</taxon>
        <taxon>Defluviicoccus</taxon>
    </lineage>
</organism>
<feature type="region of interest" description="Disordered" evidence="1">
    <location>
        <begin position="26"/>
        <end position="71"/>
    </location>
</feature>
<dbReference type="KEGG" id="dvn:HQ394_07040"/>
<protein>
    <submittedName>
        <fullName evidence="2">Uncharacterized protein</fullName>
    </submittedName>
</protein>